<evidence type="ECO:0008006" key="3">
    <source>
        <dbReference type="Google" id="ProtNLM"/>
    </source>
</evidence>
<dbReference type="Proteomes" id="UP001501705">
    <property type="component" value="Unassembled WGS sequence"/>
</dbReference>
<keyword evidence="2" id="KW-1185">Reference proteome</keyword>
<name>A0ABN2C008_9ACTN</name>
<sequence>MKLPSGYRQPEWIYAVEWFDEDEKWHGQAGAFFSQEAAEACMAQLEAEGQTDMVVNMIPVHSRLQDWQWDR</sequence>
<comment type="caution">
    <text evidence="1">The sequence shown here is derived from an EMBL/GenBank/DDBJ whole genome shotgun (WGS) entry which is preliminary data.</text>
</comment>
<proteinExistence type="predicted"/>
<organism evidence="1 2">
    <name type="scientific">Kribbella hippodromi</name>
    <dbReference type="NCBI Taxonomy" id="434347"/>
    <lineage>
        <taxon>Bacteria</taxon>
        <taxon>Bacillati</taxon>
        <taxon>Actinomycetota</taxon>
        <taxon>Actinomycetes</taxon>
        <taxon>Propionibacteriales</taxon>
        <taxon>Kribbellaceae</taxon>
        <taxon>Kribbella</taxon>
    </lineage>
</organism>
<evidence type="ECO:0000313" key="2">
    <source>
        <dbReference type="Proteomes" id="UP001501705"/>
    </source>
</evidence>
<evidence type="ECO:0000313" key="1">
    <source>
        <dbReference type="EMBL" id="GAA1550121.1"/>
    </source>
</evidence>
<reference evidence="1 2" key="1">
    <citation type="journal article" date="2019" name="Int. J. Syst. Evol. Microbiol.">
        <title>The Global Catalogue of Microorganisms (GCM) 10K type strain sequencing project: providing services to taxonomists for standard genome sequencing and annotation.</title>
        <authorList>
            <consortium name="The Broad Institute Genomics Platform"/>
            <consortium name="The Broad Institute Genome Sequencing Center for Infectious Disease"/>
            <person name="Wu L."/>
            <person name="Ma J."/>
        </authorList>
    </citation>
    <scope>NUCLEOTIDE SEQUENCE [LARGE SCALE GENOMIC DNA]</scope>
    <source>
        <strain evidence="1 2">JCM 15572</strain>
    </source>
</reference>
<gene>
    <name evidence="1" type="ORF">GCM10009804_03390</name>
</gene>
<protein>
    <recommendedName>
        <fullName evidence="3">DUF2188 domain-containing protein</fullName>
    </recommendedName>
</protein>
<dbReference type="EMBL" id="BAAAPH010000001">
    <property type="protein sequence ID" value="GAA1550121.1"/>
    <property type="molecule type" value="Genomic_DNA"/>
</dbReference>
<accession>A0ABN2C008</accession>